<keyword evidence="1" id="KW-0472">Membrane</keyword>
<dbReference type="EMBL" id="CAJEWN010000086">
    <property type="protein sequence ID" value="CAD2161477.1"/>
    <property type="molecule type" value="Genomic_DNA"/>
</dbReference>
<protein>
    <submittedName>
        <fullName evidence="2">Uncharacterized protein</fullName>
    </submittedName>
</protein>
<evidence type="ECO:0000256" key="1">
    <source>
        <dbReference type="SAM" id="Phobius"/>
    </source>
</evidence>
<feature type="transmembrane region" description="Helical" evidence="1">
    <location>
        <begin position="6"/>
        <end position="26"/>
    </location>
</feature>
<name>A0A6V7UM42_MELEN</name>
<sequence>MYFLKLLFYLIIFNNYFCYSFSFSSITDSKEIEKIVEENKNEEKIFLNDKDPDRPLMCYRGIKYLIGQEEIDDNISCKRNFLEKSAGMDKFCYKFTSNSGGTEFVKRGCSVMFCTPLGEGCTKMEFEGVEGEMCCCSDTSYCNNAKTFKINIYLYIYFNILFGIFIKFY</sequence>
<proteinExistence type="predicted"/>
<organism evidence="2 3">
    <name type="scientific">Meloidogyne enterolobii</name>
    <name type="common">Root-knot nematode worm</name>
    <name type="synonym">Meloidogyne mayaguensis</name>
    <dbReference type="NCBI Taxonomy" id="390850"/>
    <lineage>
        <taxon>Eukaryota</taxon>
        <taxon>Metazoa</taxon>
        <taxon>Ecdysozoa</taxon>
        <taxon>Nematoda</taxon>
        <taxon>Chromadorea</taxon>
        <taxon>Rhabditida</taxon>
        <taxon>Tylenchina</taxon>
        <taxon>Tylenchomorpha</taxon>
        <taxon>Tylenchoidea</taxon>
        <taxon>Meloidogynidae</taxon>
        <taxon>Meloidogyninae</taxon>
        <taxon>Meloidogyne</taxon>
    </lineage>
</organism>
<evidence type="ECO:0000313" key="3">
    <source>
        <dbReference type="Proteomes" id="UP000580250"/>
    </source>
</evidence>
<dbReference type="Proteomes" id="UP000580250">
    <property type="component" value="Unassembled WGS sequence"/>
</dbReference>
<reference evidence="2 3" key="1">
    <citation type="submission" date="2020-08" db="EMBL/GenBank/DDBJ databases">
        <authorList>
            <person name="Koutsovoulos G."/>
            <person name="Danchin GJ E."/>
        </authorList>
    </citation>
    <scope>NUCLEOTIDE SEQUENCE [LARGE SCALE GENOMIC DNA]</scope>
</reference>
<keyword evidence="1" id="KW-1133">Transmembrane helix</keyword>
<dbReference type="AlphaFoldDB" id="A0A6V7UM42"/>
<accession>A0A6V7UM42</accession>
<feature type="transmembrane region" description="Helical" evidence="1">
    <location>
        <begin position="150"/>
        <end position="168"/>
    </location>
</feature>
<evidence type="ECO:0000313" key="2">
    <source>
        <dbReference type="EMBL" id="CAD2161477.1"/>
    </source>
</evidence>
<keyword evidence="1" id="KW-0812">Transmembrane</keyword>
<gene>
    <name evidence="2" type="ORF">MENT_LOCUS14878</name>
</gene>
<comment type="caution">
    <text evidence="2">The sequence shown here is derived from an EMBL/GenBank/DDBJ whole genome shotgun (WGS) entry which is preliminary data.</text>
</comment>
<dbReference type="OrthoDB" id="5806770at2759"/>